<dbReference type="Gene3D" id="1.20.1720.10">
    <property type="entry name" value="Multidrug resistance protein D"/>
    <property type="match status" value="1"/>
</dbReference>
<dbReference type="Proteomes" id="UP000680750">
    <property type="component" value="Chromosome"/>
</dbReference>
<proteinExistence type="inferred from homology"/>
<sequence length="470" mass="48821">MGRIDRALLRLMGVLLVGASVALLDTTIVAVAIADLTKAFDTTVRAAQWATTAYLLAMAAAIPMMGWLTDRWGARRVWLATLLLFLAGSMLCGLAWSIESLIAFRVVQGLGGGLILPLVQAMLARAAGPRRMGRVMGLIGIPGQLAPILGPVLGGIILGSLGWRWIFLVNAPLCLLALALAFRHLHPAPVQRPGALDGIGALLMVPATVAILAGLSLIGDLLAVPIVLLAGGAVLQVGFVLHAVRRGDRALLDLRLFRYPSFSVATMMMFLSGACLYGPMLLMPLFYQQARGLPVAEVGWLLAPQGLGLMAGLWVAGRYADLAGPRIVALTGTVLAGSGLGTFVFADGASLTVLSAALVALGAGLGGIGVAVSATSYRDVEPASIPRATSLLTVVQRVGASFGTVVVALILNRYLATLDGLGSSSGIDAAFERTFAWTLGFLGVALVIMPFLPAGPPATDDRHPETRTTT</sequence>
<feature type="transmembrane region" description="Helical" evidence="8">
    <location>
        <begin position="298"/>
        <end position="315"/>
    </location>
</feature>
<feature type="transmembrane region" description="Helical" evidence="8">
    <location>
        <begin position="12"/>
        <end position="34"/>
    </location>
</feature>
<evidence type="ECO:0000256" key="7">
    <source>
        <dbReference type="ARBA" id="ARBA00023136"/>
    </source>
</evidence>
<dbReference type="InterPro" id="IPR004638">
    <property type="entry name" value="EmrB-like"/>
</dbReference>
<keyword evidence="5 8" id="KW-0812">Transmembrane</keyword>
<dbReference type="SUPFAM" id="SSF103473">
    <property type="entry name" value="MFS general substrate transporter"/>
    <property type="match status" value="1"/>
</dbReference>
<accession>A0A810L2L3</accession>
<feature type="domain" description="Major facilitator superfamily (MFS) profile" evidence="9">
    <location>
        <begin position="11"/>
        <end position="457"/>
    </location>
</feature>
<feature type="transmembrane region" description="Helical" evidence="8">
    <location>
        <begin position="135"/>
        <end position="157"/>
    </location>
</feature>
<keyword evidence="4" id="KW-1003">Cell membrane</keyword>
<dbReference type="KEGG" id="aser:Asera_27840"/>
<dbReference type="PANTHER" id="PTHR42718:SF9">
    <property type="entry name" value="MAJOR FACILITATOR SUPERFAMILY MULTIDRUG TRANSPORTER MFSC"/>
    <property type="match status" value="1"/>
</dbReference>
<dbReference type="EMBL" id="AP023354">
    <property type="protein sequence ID" value="BCJ28676.1"/>
    <property type="molecule type" value="Genomic_DNA"/>
</dbReference>
<evidence type="ECO:0000256" key="2">
    <source>
        <dbReference type="ARBA" id="ARBA00008537"/>
    </source>
</evidence>
<comment type="similarity">
    <text evidence="2">Belongs to the major facilitator superfamily. EmrB family.</text>
</comment>
<dbReference type="GO" id="GO:0005886">
    <property type="term" value="C:plasma membrane"/>
    <property type="evidence" value="ECO:0007669"/>
    <property type="project" value="UniProtKB-SubCell"/>
</dbReference>
<evidence type="ECO:0000313" key="11">
    <source>
        <dbReference type="Proteomes" id="UP000680750"/>
    </source>
</evidence>
<feature type="transmembrane region" description="Helical" evidence="8">
    <location>
        <begin position="77"/>
        <end position="96"/>
    </location>
</feature>
<protein>
    <submittedName>
        <fullName evidence="10">MFS transporter</fullName>
    </submittedName>
</protein>
<evidence type="ECO:0000313" key="10">
    <source>
        <dbReference type="EMBL" id="BCJ28676.1"/>
    </source>
</evidence>
<feature type="transmembrane region" description="Helical" evidence="8">
    <location>
        <begin position="221"/>
        <end position="241"/>
    </location>
</feature>
<evidence type="ECO:0000256" key="4">
    <source>
        <dbReference type="ARBA" id="ARBA00022475"/>
    </source>
</evidence>
<feature type="transmembrane region" description="Helical" evidence="8">
    <location>
        <begin position="102"/>
        <end position="123"/>
    </location>
</feature>
<evidence type="ECO:0000256" key="8">
    <source>
        <dbReference type="SAM" id="Phobius"/>
    </source>
</evidence>
<keyword evidence="7 8" id="KW-0472">Membrane</keyword>
<dbReference type="PANTHER" id="PTHR42718">
    <property type="entry name" value="MAJOR FACILITATOR SUPERFAMILY MULTIDRUG TRANSPORTER MFSC"/>
    <property type="match status" value="1"/>
</dbReference>
<dbReference type="Gene3D" id="1.20.1250.20">
    <property type="entry name" value="MFS general substrate transporter like domains"/>
    <property type="match status" value="1"/>
</dbReference>
<dbReference type="Pfam" id="PF07690">
    <property type="entry name" value="MFS_1"/>
    <property type="match status" value="1"/>
</dbReference>
<feature type="transmembrane region" description="Helical" evidence="8">
    <location>
        <begin position="262"/>
        <end position="286"/>
    </location>
</feature>
<organism evidence="10 11">
    <name type="scientific">Actinocatenispora sera</name>
    <dbReference type="NCBI Taxonomy" id="390989"/>
    <lineage>
        <taxon>Bacteria</taxon>
        <taxon>Bacillati</taxon>
        <taxon>Actinomycetota</taxon>
        <taxon>Actinomycetes</taxon>
        <taxon>Micromonosporales</taxon>
        <taxon>Micromonosporaceae</taxon>
        <taxon>Actinocatenispora</taxon>
    </lineage>
</organism>
<reference evidence="10" key="1">
    <citation type="submission" date="2020-08" db="EMBL/GenBank/DDBJ databases">
        <title>Whole genome shotgun sequence of Actinocatenispora sera NBRC 101916.</title>
        <authorList>
            <person name="Komaki H."/>
            <person name="Tamura T."/>
        </authorList>
    </citation>
    <scope>NUCLEOTIDE SEQUENCE</scope>
    <source>
        <strain evidence="10">NBRC 101916</strain>
    </source>
</reference>
<dbReference type="InterPro" id="IPR020846">
    <property type="entry name" value="MFS_dom"/>
</dbReference>
<evidence type="ECO:0000256" key="6">
    <source>
        <dbReference type="ARBA" id="ARBA00022989"/>
    </source>
</evidence>
<dbReference type="InterPro" id="IPR036259">
    <property type="entry name" value="MFS_trans_sf"/>
</dbReference>
<dbReference type="GO" id="GO:0022857">
    <property type="term" value="F:transmembrane transporter activity"/>
    <property type="evidence" value="ECO:0007669"/>
    <property type="project" value="InterPro"/>
</dbReference>
<feature type="transmembrane region" description="Helical" evidence="8">
    <location>
        <begin position="352"/>
        <end position="374"/>
    </location>
</feature>
<evidence type="ECO:0000256" key="1">
    <source>
        <dbReference type="ARBA" id="ARBA00004651"/>
    </source>
</evidence>
<dbReference type="PROSITE" id="PS50850">
    <property type="entry name" value="MFS"/>
    <property type="match status" value="1"/>
</dbReference>
<gene>
    <name evidence="10" type="ORF">Asera_27840</name>
</gene>
<evidence type="ECO:0000256" key="5">
    <source>
        <dbReference type="ARBA" id="ARBA00022692"/>
    </source>
</evidence>
<dbReference type="NCBIfam" id="TIGR00711">
    <property type="entry name" value="efflux_EmrB"/>
    <property type="match status" value="1"/>
</dbReference>
<feature type="transmembrane region" description="Helical" evidence="8">
    <location>
        <begin position="394"/>
        <end position="415"/>
    </location>
</feature>
<evidence type="ECO:0000259" key="9">
    <source>
        <dbReference type="PROSITE" id="PS50850"/>
    </source>
</evidence>
<feature type="transmembrane region" description="Helical" evidence="8">
    <location>
        <begin position="327"/>
        <end position="346"/>
    </location>
</feature>
<dbReference type="InterPro" id="IPR011701">
    <property type="entry name" value="MFS"/>
</dbReference>
<keyword evidence="11" id="KW-1185">Reference proteome</keyword>
<keyword evidence="6 8" id="KW-1133">Transmembrane helix</keyword>
<name>A0A810L2L3_9ACTN</name>
<comment type="subcellular location">
    <subcellularLocation>
        <location evidence="1">Cell membrane</location>
        <topology evidence="1">Multi-pass membrane protein</topology>
    </subcellularLocation>
</comment>
<evidence type="ECO:0000256" key="3">
    <source>
        <dbReference type="ARBA" id="ARBA00022448"/>
    </source>
</evidence>
<feature type="transmembrane region" description="Helical" evidence="8">
    <location>
        <begin position="163"/>
        <end position="182"/>
    </location>
</feature>
<feature type="transmembrane region" description="Helical" evidence="8">
    <location>
        <begin position="435"/>
        <end position="452"/>
    </location>
</feature>
<feature type="transmembrane region" description="Helical" evidence="8">
    <location>
        <begin position="194"/>
        <end position="215"/>
    </location>
</feature>
<feature type="transmembrane region" description="Helical" evidence="8">
    <location>
        <begin position="46"/>
        <end position="65"/>
    </location>
</feature>
<dbReference type="AlphaFoldDB" id="A0A810L2L3"/>
<keyword evidence="3" id="KW-0813">Transport</keyword>